<dbReference type="RefSeq" id="XP_040875783.1">
    <property type="nucleotide sequence ID" value="XM_041027049.1"/>
</dbReference>
<evidence type="ECO:0000256" key="3">
    <source>
        <dbReference type="ARBA" id="ARBA00023002"/>
    </source>
</evidence>
<feature type="binding site" description="axial binding residue" evidence="5">
    <location>
        <position position="442"/>
    </location>
    <ligand>
        <name>heme</name>
        <dbReference type="ChEBI" id="CHEBI:30413"/>
    </ligand>
    <ligandPart>
        <name>Fe</name>
        <dbReference type="ChEBI" id="CHEBI:18248"/>
    </ligandPart>
</feature>
<dbReference type="GO" id="GO:0004497">
    <property type="term" value="F:monooxygenase activity"/>
    <property type="evidence" value="ECO:0007669"/>
    <property type="project" value="UniProtKB-KW"/>
</dbReference>
<evidence type="ECO:0000256" key="6">
    <source>
        <dbReference type="RuleBase" id="RU000461"/>
    </source>
</evidence>
<keyword evidence="4 5" id="KW-0408">Iron</keyword>
<keyword evidence="7" id="KW-0472">Membrane</keyword>
<evidence type="ECO:0000313" key="8">
    <source>
        <dbReference type="EMBL" id="KEQ58760.1"/>
    </source>
</evidence>
<evidence type="ECO:0000256" key="1">
    <source>
        <dbReference type="ARBA" id="ARBA00010617"/>
    </source>
</evidence>
<dbReference type="GeneID" id="63920422"/>
<dbReference type="Pfam" id="PF00067">
    <property type="entry name" value="p450"/>
    <property type="match status" value="1"/>
</dbReference>
<comment type="cofactor">
    <cofactor evidence="5">
        <name>heme</name>
        <dbReference type="ChEBI" id="CHEBI:30413"/>
    </cofactor>
</comment>
<proteinExistence type="inferred from homology"/>
<dbReference type="PROSITE" id="PS00086">
    <property type="entry name" value="CYTOCHROME_P450"/>
    <property type="match status" value="1"/>
</dbReference>
<dbReference type="SUPFAM" id="SSF48264">
    <property type="entry name" value="Cytochrome P450"/>
    <property type="match status" value="1"/>
</dbReference>
<protein>
    <submittedName>
        <fullName evidence="8">Cytochrome P450</fullName>
    </submittedName>
</protein>
<reference evidence="8 9" key="1">
    <citation type="journal article" date="2014" name="BMC Genomics">
        <title>Genome sequencing of four Aureobasidium pullulans varieties: biotechnological potential, stress tolerance, and description of new species.</title>
        <authorList>
            <person name="Gostin Ar C."/>
            <person name="Ohm R.A."/>
            <person name="Kogej T."/>
            <person name="Sonjak S."/>
            <person name="Turk M."/>
            <person name="Zajc J."/>
            <person name="Zalar P."/>
            <person name="Grube M."/>
            <person name="Sun H."/>
            <person name="Han J."/>
            <person name="Sharma A."/>
            <person name="Chiniquy J."/>
            <person name="Ngan C.Y."/>
            <person name="Lipzen A."/>
            <person name="Barry K."/>
            <person name="Grigoriev I.V."/>
            <person name="Gunde-Cimerman N."/>
        </authorList>
    </citation>
    <scope>NUCLEOTIDE SEQUENCE [LARGE SCALE GENOMIC DNA]</scope>
    <source>
        <strain evidence="8 9">CBS 110374</strain>
    </source>
</reference>
<evidence type="ECO:0000256" key="4">
    <source>
        <dbReference type="ARBA" id="ARBA00023004"/>
    </source>
</evidence>
<dbReference type="InterPro" id="IPR050364">
    <property type="entry name" value="Cytochrome_P450_fung"/>
</dbReference>
<keyword evidence="6" id="KW-0503">Monooxygenase</keyword>
<dbReference type="AlphaFoldDB" id="A0A074VDI7"/>
<dbReference type="HOGENOM" id="CLU_001570_2_1_1"/>
<dbReference type="GO" id="GO:0016705">
    <property type="term" value="F:oxidoreductase activity, acting on paired donors, with incorporation or reduction of molecular oxygen"/>
    <property type="evidence" value="ECO:0007669"/>
    <property type="project" value="InterPro"/>
</dbReference>
<dbReference type="InterPro" id="IPR017972">
    <property type="entry name" value="Cyt_P450_CS"/>
</dbReference>
<keyword evidence="3 6" id="KW-0560">Oxidoreductase</keyword>
<name>A0A074VDI7_AURM1</name>
<dbReference type="GO" id="GO:0020037">
    <property type="term" value="F:heme binding"/>
    <property type="evidence" value="ECO:0007669"/>
    <property type="project" value="InterPro"/>
</dbReference>
<dbReference type="PRINTS" id="PR00463">
    <property type="entry name" value="EP450I"/>
</dbReference>
<keyword evidence="7" id="KW-1133">Transmembrane helix</keyword>
<dbReference type="GO" id="GO:0005506">
    <property type="term" value="F:iron ion binding"/>
    <property type="evidence" value="ECO:0007669"/>
    <property type="project" value="InterPro"/>
</dbReference>
<keyword evidence="9" id="KW-1185">Reference proteome</keyword>
<keyword evidence="7" id="KW-0812">Transmembrane</keyword>
<evidence type="ECO:0000256" key="5">
    <source>
        <dbReference type="PIRSR" id="PIRSR602401-1"/>
    </source>
</evidence>
<sequence length="545" mass="62459">MQPLTLAAVGLALVAFVAISFLNNVRRPKKAEAEHQLPGPKLLPIIGRIHDMPIQKMWIKFKEFADIHGPIYYTEMLGTKFIIVSDEKIAEELLVKKAKYNSDRPAVPSLFDSKSTHGSMEYLPLMGKNQYWARQRRFTHGYLTQATNAGYYGVMQHEVKRWMFRLLENPDGFNFSLEDMASKIMCTLNWDDPSLSEYCIGSAWGLLTQMSPAGPITNIITPLWQLPEFINPWKKAEHKRHDEQQRWWMENLVRVKTQMKAGTARWSFTKQFLETEKTNNLSGDYEASSVLGMLALVGIFTVAGPLNYFLVAMVHHPEWLKKVQKEVDEQLGGRMPSIEDFPKLSTLRACIKESMRWRPNVPTGVAHEAEQDDYYRGYFIPKGVRILPLDYAFLLNPVKYPDPESYRPERWLEAGWPTFQEPLTQYPTIKGMTSFGFGQRQCLGMSLTQDELIVACGALAWAYNLKRKVDPATGREIEVPTDKCNSLLIVKPDPFEMAFEPRSEARKADVIREWKMSEAKDLEERAAYAKAAALGQTQKFDDIVI</sequence>
<dbReference type="InterPro" id="IPR002401">
    <property type="entry name" value="Cyt_P450_E_grp-I"/>
</dbReference>
<dbReference type="PANTHER" id="PTHR46300:SF6">
    <property type="entry name" value="CYTOCHROME P450 2C30"/>
    <property type="match status" value="1"/>
</dbReference>
<dbReference type="Proteomes" id="UP000030672">
    <property type="component" value="Unassembled WGS sequence"/>
</dbReference>
<dbReference type="Gene3D" id="1.10.630.10">
    <property type="entry name" value="Cytochrome P450"/>
    <property type="match status" value="1"/>
</dbReference>
<dbReference type="STRING" id="1043003.A0A074VDI7"/>
<dbReference type="InterPro" id="IPR001128">
    <property type="entry name" value="Cyt_P450"/>
</dbReference>
<dbReference type="EMBL" id="KL584852">
    <property type="protein sequence ID" value="KEQ58760.1"/>
    <property type="molecule type" value="Genomic_DNA"/>
</dbReference>
<dbReference type="InterPro" id="IPR036396">
    <property type="entry name" value="Cyt_P450_sf"/>
</dbReference>
<keyword evidence="2 5" id="KW-0479">Metal-binding</keyword>
<evidence type="ECO:0000256" key="7">
    <source>
        <dbReference type="SAM" id="Phobius"/>
    </source>
</evidence>
<accession>A0A074VDI7</accession>
<gene>
    <name evidence="8" type="ORF">M437DRAFT_78772</name>
</gene>
<evidence type="ECO:0000256" key="2">
    <source>
        <dbReference type="ARBA" id="ARBA00022723"/>
    </source>
</evidence>
<evidence type="ECO:0000313" key="9">
    <source>
        <dbReference type="Proteomes" id="UP000030672"/>
    </source>
</evidence>
<keyword evidence="5 6" id="KW-0349">Heme</keyword>
<feature type="transmembrane region" description="Helical" evidence="7">
    <location>
        <begin position="290"/>
        <end position="314"/>
    </location>
</feature>
<organism evidence="8 9">
    <name type="scientific">Aureobasidium melanogenum (strain CBS 110374)</name>
    <name type="common">Aureobasidium pullulans var. melanogenum</name>
    <dbReference type="NCBI Taxonomy" id="1043003"/>
    <lineage>
        <taxon>Eukaryota</taxon>
        <taxon>Fungi</taxon>
        <taxon>Dikarya</taxon>
        <taxon>Ascomycota</taxon>
        <taxon>Pezizomycotina</taxon>
        <taxon>Dothideomycetes</taxon>
        <taxon>Dothideomycetidae</taxon>
        <taxon>Dothideales</taxon>
        <taxon>Saccotheciaceae</taxon>
        <taxon>Aureobasidium</taxon>
    </lineage>
</organism>
<dbReference type="PANTHER" id="PTHR46300">
    <property type="entry name" value="P450, PUTATIVE (EUROFUNG)-RELATED-RELATED"/>
    <property type="match status" value="1"/>
</dbReference>
<comment type="similarity">
    <text evidence="1 6">Belongs to the cytochrome P450 family.</text>
</comment>